<organism evidence="1 2">
    <name type="scientific">Flavobacterium lacus</name>
    <dbReference type="NCBI Taxonomy" id="1353778"/>
    <lineage>
        <taxon>Bacteria</taxon>
        <taxon>Pseudomonadati</taxon>
        <taxon>Bacteroidota</taxon>
        <taxon>Flavobacteriia</taxon>
        <taxon>Flavobacteriales</taxon>
        <taxon>Flavobacteriaceae</taxon>
        <taxon>Flavobacterium</taxon>
    </lineage>
</organism>
<evidence type="ECO:0000313" key="2">
    <source>
        <dbReference type="Proteomes" id="UP000249518"/>
    </source>
</evidence>
<reference evidence="1 2" key="1">
    <citation type="submission" date="2018-06" db="EMBL/GenBank/DDBJ databases">
        <title>Genomic Encyclopedia of Type Strains, Phase III (KMG-III): the genomes of soil and plant-associated and newly described type strains.</title>
        <authorList>
            <person name="Whitman W."/>
        </authorList>
    </citation>
    <scope>NUCLEOTIDE SEQUENCE [LARGE SCALE GENOMIC DNA]</scope>
    <source>
        <strain evidence="1 2">CGMCC 1.12504</strain>
    </source>
</reference>
<dbReference type="AlphaFoldDB" id="A0A328WVH9"/>
<dbReference type="EMBL" id="QLSV01000014">
    <property type="protein sequence ID" value="RAR46879.1"/>
    <property type="molecule type" value="Genomic_DNA"/>
</dbReference>
<comment type="caution">
    <text evidence="1">The sequence shown here is derived from an EMBL/GenBank/DDBJ whole genome shotgun (WGS) entry which is preliminary data.</text>
</comment>
<dbReference type="RefSeq" id="WP_112086991.1">
    <property type="nucleotide sequence ID" value="NZ_QLSV01000014.1"/>
</dbReference>
<evidence type="ECO:0000313" key="1">
    <source>
        <dbReference type="EMBL" id="RAR46879.1"/>
    </source>
</evidence>
<protein>
    <submittedName>
        <fullName evidence="1">Uncharacterized protein</fullName>
    </submittedName>
</protein>
<gene>
    <name evidence="1" type="ORF">B0I10_114100</name>
</gene>
<proteinExistence type="predicted"/>
<name>A0A328WVH9_9FLAO</name>
<dbReference type="OrthoDB" id="1446355at2"/>
<dbReference type="Proteomes" id="UP000249518">
    <property type="component" value="Unassembled WGS sequence"/>
</dbReference>
<sequence>MDLAAKKSELLDWLLHLKDESKLKKLIAFKSIIDNEVVAHTVSGYPIDKQEYVNMVKEADERISSGKYTTMEDLEKEIENW</sequence>
<accession>A0A328WVH9</accession>
<keyword evidence="2" id="KW-1185">Reference proteome</keyword>